<keyword evidence="1" id="KW-0812">Transmembrane</keyword>
<feature type="domain" description="DUF1206" evidence="2">
    <location>
        <begin position="34"/>
        <end position="99"/>
    </location>
</feature>
<evidence type="ECO:0000259" key="2">
    <source>
        <dbReference type="Pfam" id="PF06724"/>
    </source>
</evidence>
<dbReference type="Proteomes" id="UP000292346">
    <property type="component" value="Unassembled WGS sequence"/>
</dbReference>
<accession>A0A4R0HKU9</accession>
<feature type="transmembrane region" description="Helical" evidence="1">
    <location>
        <begin position="195"/>
        <end position="220"/>
    </location>
</feature>
<comment type="caution">
    <text evidence="3">The sequence shown here is derived from an EMBL/GenBank/DDBJ whole genome shotgun (WGS) entry which is preliminary data.</text>
</comment>
<feature type="transmembrane region" description="Helical" evidence="1">
    <location>
        <begin position="156"/>
        <end position="174"/>
    </location>
</feature>
<sequence length="270" mass="28113">MNSSSDRPREVSGEAKRAAAKAGNHPVVEWGARLGYGASGVLHLLLAYLTAQIALGGSGQQEASQSGALATLAEEPVGQGLLWVVAAGFTLLALWQLTELVTRHEASDKAKAGGKLVVYSVLAWTAFTFASGGSTSSDQQTKEFTVTLMEAPGGRVLVGLVGVAIIGIAAYHVHKGWRERFLGDLQEHPGRWVVLAARVGYIGKGIALAAVGVLFITAAIQHRAGKAAGLDGGLRSMRDLPAGTVILLAIALGLAAYGVYSFARARYARV</sequence>
<evidence type="ECO:0000313" key="3">
    <source>
        <dbReference type="EMBL" id="TCC11381.1"/>
    </source>
</evidence>
<dbReference type="AlphaFoldDB" id="A0A4R0HKU9"/>
<dbReference type="InterPro" id="IPR009597">
    <property type="entry name" value="DUF1206"/>
</dbReference>
<dbReference type="OrthoDB" id="4552598at2"/>
<keyword evidence="4" id="KW-1185">Reference proteome</keyword>
<dbReference type="Pfam" id="PF06724">
    <property type="entry name" value="DUF1206"/>
    <property type="match status" value="3"/>
</dbReference>
<reference evidence="3 4" key="1">
    <citation type="submission" date="2019-02" db="EMBL/GenBank/DDBJ databases">
        <title>Kribbella capetownensis sp. nov. and Kribbella speibonae sp. nov., isolated from soil.</title>
        <authorList>
            <person name="Curtis S.M."/>
            <person name="Norton I."/>
            <person name="Everest G.J."/>
            <person name="Meyers P.R."/>
        </authorList>
    </citation>
    <scope>NUCLEOTIDE SEQUENCE [LARGE SCALE GENOMIC DNA]</scope>
    <source>
        <strain evidence="3 4">KCTC 29219</strain>
    </source>
</reference>
<dbReference type="RefSeq" id="WP_131335973.1">
    <property type="nucleotide sequence ID" value="NZ_SJJZ01000001.1"/>
</dbReference>
<proteinExistence type="predicted"/>
<name>A0A4R0HKU9_9ACTN</name>
<keyword evidence="1" id="KW-1133">Transmembrane helix</keyword>
<gene>
    <name evidence="3" type="ORF">E0H45_08905</name>
</gene>
<dbReference type="EMBL" id="SJJZ01000001">
    <property type="protein sequence ID" value="TCC11381.1"/>
    <property type="molecule type" value="Genomic_DNA"/>
</dbReference>
<feature type="domain" description="DUF1206" evidence="2">
    <location>
        <begin position="199"/>
        <end position="267"/>
    </location>
</feature>
<feature type="transmembrane region" description="Helical" evidence="1">
    <location>
        <begin position="77"/>
        <end position="95"/>
    </location>
</feature>
<feature type="transmembrane region" description="Helical" evidence="1">
    <location>
        <begin position="116"/>
        <end position="136"/>
    </location>
</feature>
<feature type="transmembrane region" description="Helical" evidence="1">
    <location>
        <begin position="34"/>
        <end position="57"/>
    </location>
</feature>
<evidence type="ECO:0000313" key="4">
    <source>
        <dbReference type="Proteomes" id="UP000292346"/>
    </source>
</evidence>
<organism evidence="3 4">
    <name type="scientific">Kribbella soli</name>
    <dbReference type="NCBI Taxonomy" id="1124743"/>
    <lineage>
        <taxon>Bacteria</taxon>
        <taxon>Bacillati</taxon>
        <taxon>Actinomycetota</taxon>
        <taxon>Actinomycetes</taxon>
        <taxon>Propionibacteriales</taxon>
        <taxon>Kribbellaceae</taxon>
        <taxon>Kribbella</taxon>
    </lineage>
</organism>
<evidence type="ECO:0000256" key="1">
    <source>
        <dbReference type="SAM" id="Phobius"/>
    </source>
</evidence>
<feature type="transmembrane region" description="Helical" evidence="1">
    <location>
        <begin position="240"/>
        <end position="260"/>
    </location>
</feature>
<protein>
    <submittedName>
        <fullName evidence="3">DUF1206 domain-containing protein</fullName>
    </submittedName>
</protein>
<feature type="domain" description="DUF1206" evidence="2">
    <location>
        <begin position="117"/>
        <end position="178"/>
    </location>
</feature>
<keyword evidence="1" id="KW-0472">Membrane</keyword>